<reference evidence="2 3" key="1">
    <citation type="submission" date="2015-09" db="EMBL/GenBank/DDBJ databases">
        <title>Genome sequence of ICMP 11288.</title>
        <authorList>
            <person name="Visnovsky S."/>
            <person name="Lu A."/>
            <person name="Panda P."/>
            <person name="Pitman A."/>
        </authorList>
    </citation>
    <scope>NUCLEOTIDE SEQUENCE [LARGE SCALE GENOMIC DNA]</scope>
    <source>
        <strain evidence="2 3">ICMP 11288</strain>
    </source>
</reference>
<evidence type="ECO:0000313" key="3">
    <source>
        <dbReference type="Proteomes" id="UP000054197"/>
    </source>
</evidence>
<dbReference type="Pfam" id="PF13649">
    <property type="entry name" value="Methyltransf_25"/>
    <property type="match status" value="1"/>
</dbReference>
<dbReference type="Proteomes" id="UP000054197">
    <property type="component" value="Unassembled WGS sequence"/>
</dbReference>
<comment type="caution">
    <text evidence="2">The sequence shown here is derived from an EMBL/GenBank/DDBJ whole genome shotgun (WGS) entry which is preliminary data.</text>
</comment>
<gene>
    <name evidence="2" type="ORF">AO063_03285</name>
</gene>
<dbReference type="PANTHER" id="PTHR44068:SF11">
    <property type="entry name" value="GERANYL DIPHOSPHATE 2-C-METHYLTRANSFERASE"/>
    <property type="match status" value="1"/>
</dbReference>
<feature type="domain" description="Methyltransferase" evidence="1">
    <location>
        <begin position="55"/>
        <end position="150"/>
    </location>
</feature>
<dbReference type="InterPro" id="IPR029063">
    <property type="entry name" value="SAM-dependent_MTases_sf"/>
</dbReference>
<dbReference type="EMBL" id="LKEF01000044">
    <property type="protein sequence ID" value="KTB59613.1"/>
    <property type="molecule type" value="Genomic_DNA"/>
</dbReference>
<evidence type="ECO:0000313" key="2">
    <source>
        <dbReference type="EMBL" id="KTB59613.1"/>
    </source>
</evidence>
<organism evidence="2 3">
    <name type="scientific">Pseudomonas fluorescens ICMP 11288</name>
    <dbReference type="NCBI Taxonomy" id="1198309"/>
    <lineage>
        <taxon>Bacteria</taxon>
        <taxon>Pseudomonadati</taxon>
        <taxon>Pseudomonadota</taxon>
        <taxon>Gammaproteobacteria</taxon>
        <taxon>Pseudomonadales</taxon>
        <taxon>Pseudomonadaceae</taxon>
        <taxon>Pseudomonas</taxon>
    </lineage>
</organism>
<protein>
    <recommendedName>
        <fullName evidence="1">Methyltransferase domain-containing protein</fullName>
    </recommendedName>
</protein>
<sequence>MSNSDAEYNHNLVEQLRQPYGARGLQVAALMHESNLNMTHTCFSCVDIVPGDVLLEVGHGNGAHVRQFFEAVPNMSYQGLEVSWLMHHEAMRLNRASVANGKACFKVYDGDSFPFSDQKFEKIITVNTLDFLSDFVRFLSESYRTLKVGGKFGMAFASRDFMRSLPFIPSTFRLFEISQVEQLISNAGFVNVIEVNVHEESIINNEFASPRLGREFSVIVASKSHA</sequence>
<evidence type="ECO:0000259" key="1">
    <source>
        <dbReference type="Pfam" id="PF13649"/>
    </source>
</evidence>
<dbReference type="InterPro" id="IPR050447">
    <property type="entry name" value="Erg6_SMT_methyltransf"/>
</dbReference>
<accession>A0A0W0HFH6</accession>
<dbReference type="SUPFAM" id="SSF53335">
    <property type="entry name" value="S-adenosyl-L-methionine-dependent methyltransferases"/>
    <property type="match status" value="1"/>
</dbReference>
<name>A0A0W0HFH6_PSEFL</name>
<dbReference type="CDD" id="cd02440">
    <property type="entry name" value="AdoMet_MTases"/>
    <property type="match status" value="1"/>
</dbReference>
<dbReference type="PANTHER" id="PTHR44068">
    <property type="entry name" value="ZGC:194242"/>
    <property type="match status" value="1"/>
</dbReference>
<dbReference type="Gene3D" id="3.40.50.150">
    <property type="entry name" value="Vaccinia Virus protein VP39"/>
    <property type="match status" value="1"/>
</dbReference>
<proteinExistence type="predicted"/>
<dbReference type="RefSeq" id="WP_058421852.1">
    <property type="nucleotide sequence ID" value="NZ_LKEF01000044.1"/>
</dbReference>
<dbReference type="InterPro" id="IPR041698">
    <property type="entry name" value="Methyltransf_25"/>
</dbReference>
<dbReference type="AlphaFoldDB" id="A0A0W0HFH6"/>